<dbReference type="RefSeq" id="WP_285630388.1">
    <property type="nucleotide sequence ID" value="NZ_BSTJ01000011.1"/>
</dbReference>
<evidence type="ECO:0000313" key="1">
    <source>
        <dbReference type="EMBL" id="GLY79237.1"/>
    </source>
</evidence>
<dbReference type="PANTHER" id="PTHR13812:SF19">
    <property type="entry name" value="KETIMINE REDUCTASE MU-CRYSTALLIN"/>
    <property type="match status" value="1"/>
</dbReference>
<evidence type="ECO:0000313" key="2">
    <source>
        <dbReference type="Proteomes" id="UP001165135"/>
    </source>
</evidence>
<reference evidence="1" key="1">
    <citation type="submission" date="2023-03" db="EMBL/GenBank/DDBJ databases">
        <title>Actinoallomurus iriomotensis NBRC 103681.</title>
        <authorList>
            <person name="Ichikawa N."/>
            <person name="Sato H."/>
            <person name="Tonouchi N."/>
        </authorList>
    </citation>
    <scope>NUCLEOTIDE SEQUENCE</scope>
    <source>
        <strain evidence="1">NBRC 103681</strain>
    </source>
</reference>
<accession>A0A9W6VU62</accession>
<dbReference type="SUPFAM" id="SSF51735">
    <property type="entry name" value="NAD(P)-binding Rossmann-fold domains"/>
    <property type="match status" value="1"/>
</dbReference>
<proteinExistence type="predicted"/>
<dbReference type="Pfam" id="PF02423">
    <property type="entry name" value="OCD_Mu_crystall"/>
    <property type="match status" value="1"/>
</dbReference>
<dbReference type="Gene3D" id="3.30.1780.10">
    <property type="entry name" value="ornithine cyclodeaminase, domain 1"/>
    <property type="match status" value="1"/>
</dbReference>
<dbReference type="PANTHER" id="PTHR13812">
    <property type="entry name" value="KETIMINE REDUCTASE MU-CRYSTALLIN"/>
    <property type="match status" value="1"/>
</dbReference>
<dbReference type="GO" id="GO:0005737">
    <property type="term" value="C:cytoplasm"/>
    <property type="evidence" value="ECO:0007669"/>
    <property type="project" value="TreeGrafter"/>
</dbReference>
<gene>
    <name evidence="1" type="ORF">Airi01_075040</name>
</gene>
<protein>
    <submittedName>
        <fullName evidence="1">Ornithine cyclodeaminase</fullName>
    </submittedName>
</protein>
<dbReference type="Gene3D" id="3.40.50.720">
    <property type="entry name" value="NAD(P)-binding Rossmann-like Domain"/>
    <property type="match status" value="1"/>
</dbReference>
<dbReference type="InterPro" id="IPR003462">
    <property type="entry name" value="ODC_Mu_crystall"/>
</dbReference>
<dbReference type="EMBL" id="BSTJ01000011">
    <property type="protein sequence ID" value="GLY79237.1"/>
    <property type="molecule type" value="Genomic_DNA"/>
</dbReference>
<dbReference type="AlphaFoldDB" id="A0A9W6VU62"/>
<sequence>MSAATEAVLLLDGDDVDALASVELGLRAAEEAARVGAIVTGRVQVNGPKAWTRILVGVVSPLDVIGYKQFHRVGDHVRYHVHLFRESTGEPIAIVDGRRITSLRTSSTAAVAARHRLGDRPVRLGVVGSGEEAWEGLRALAGALNVASVDVFSPTEANRRRFAERARAEFRLDATAVGTSPEATRDHDAVYVATSSHHTPFLTAEQVGGVGWLGLIGSTMPVHREAKGEVFLRAGEVVIDTPDAAHESGDCVEAKELGWDPAGAVLLGPYLDASPGDPGLTLFKSIGSVEQDLVLALHLVHAARERRSGREIPSVASLRVMR</sequence>
<dbReference type="Proteomes" id="UP001165135">
    <property type="component" value="Unassembled WGS sequence"/>
</dbReference>
<dbReference type="InterPro" id="IPR036291">
    <property type="entry name" value="NAD(P)-bd_dom_sf"/>
</dbReference>
<comment type="caution">
    <text evidence="1">The sequence shown here is derived from an EMBL/GenBank/DDBJ whole genome shotgun (WGS) entry which is preliminary data.</text>
</comment>
<organism evidence="1 2">
    <name type="scientific">Actinoallomurus iriomotensis</name>
    <dbReference type="NCBI Taxonomy" id="478107"/>
    <lineage>
        <taxon>Bacteria</taxon>
        <taxon>Bacillati</taxon>
        <taxon>Actinomycetota</taxon>
        <taxon>Actinomycetes</taxon>
        <taxon>Streptosporangiales</taxon>
        <taxon>Thermomonosporaceae</taxon>
        <taxon>Actinoallomurus</taxon>
    </lineage>
</organism>
<dbReference type="InterPro" id="IPR023401">
    <property type="entry name" value="ODC_N"/>
</dbReference>
<name>A0A9W6VU62_9ACTN</name>